<feature type="transmembrane region" description="Helical" evidence="8">
    <location>
        <begin position="78"/>
        <end position="100"/>
    </location>
</feature>
<protein>
    <recommendedName>
        <fullName evidence="9">Major facilitator superfamily (MFS) profile domain-containing protein</fullName>
    </recommendedName>
</protein>
<evidence type="ECO:0000256" key="1">
    <source>
        <dbReference type="ARBA" id="ARBA00004141"/>
    </source>
</evidence>
<evidence type="ECO:0000256" key="8">
    <source>
        <dbReference type="SAM" id="Phobius"/>
    </source>
</evidence>
<evidence type="ECO:0000256" key="5">
    <source>
        <dbReference type="ARBA" id="ARBA00022989"/>
    </source>
</evidence>
<keyword evidence="5 8" id="KW-1133">Transmembrane helix</keyword>
<evidence type="ECO:0000256" key="2">
    <source>
        <dbReference type="ARBA" id="ARBA00010992"/>
    </source>
</evidence>
<dbReference type="GO" id="GO:0005351">
    <property type="term" value="F:carbohydrate:proton symporter activity"/>
    <property type="evidence" value="ECO:0007669"/>
    <property type="project" value="TreeGrafter"/>
</dbReference>
<keyword evidence="4 8" id="KW-0812">Transmembrane</keyword>
<dbReference type="InterPro" id="IPR020846">
    <property type="entry name" value="MFS_dom"/>
</dbReference>
<evidence type="ECO:0000256" key="7">
    <source>
        <dbReference type="RuleBase" id="RU003346"/>
    </source>
</evidence>
<dbReference type="Proteomes" id="UP001172681">
    <property type="component" value="Unassembled WGS sequence"/>
</dbReference>
<gene>
    <name evidence="10" type="ORF">H2204_010267</name>
</gene>
<evidence type="ECO:0000259" key="9">
    <source>
        <dbReference type="PROSITE" id="PS50850"/>
    </source>
</evidence>
<dbReference type="PANTHER" id="PTHR48022:SF11">
    <property type="entry name" value="MONOSACCHARIDE TRANSPORTER (HXT8), PUTATIVE (AFU_ORTHOLOGUE AFUA_2G08120)-RELATED"/>
    <property type="match status" value="1"/>
</dbReference>
<reference evidence="10" key="1">
    <citation type="submission" date="2022-10" db="EMBL/GenBank/DDBJ databases">
        <title>Culturing micro-colonial fungi from biological soil crusts in the Mojave desert and describing Neophaeococcomyces mojavensis, and introducing the new genera and species Taxawa tesnikishii.</title>
        <authorList>
            <person name="Kurbessoian T."/>
            <person name="Stajich J.E."/>
        </authorList>
    </citation>
    <scope>NUCLEOTIDE SEQUENCE</scope>
    <source>
        <strain evidence="10">TK_35</strain>
    </source>
</reference>
<dbReference type="NCBIfam" id="TIGR00879">
    <property type="entry name" value="SP"/>
    <property type="match status" value="1"/>
</dbReference>
<feature type="transmembrane region" description="Helical" evidence="8">
    <location>
        <begin position="455"/>
        <end position="474"/>
    </location>
</feature>
<feature type="transmembrane region" description="Helical" evidence="8">
    <location>
        <begin position="200"/>
        <end position="223"/>
    </location>
</feature>
<dbReference type="InterPro" id="IPR036259">
    <property type="entry name" value="MFS_trans_sf"/>
</dbReference>
<feature type="transmembrane region" description="Helical" evidence="8">
    <location>
        <begin position="290"/>
        <end position="308"/>
    </location>
</feature>
<organism evidence="10 11">
    <name type="scientific">Knufia peltigerae</name>
    <dbReference type="NCBI Taxonomy" id="1002370"/>
    <lineage>
        <taxon>Eukaryota</taxon>
        <taxon>Fungi</taxon>
        <taxon>Dikarya</taxon>
        <taxon>Ascomycota</taxon>
        <taxon>Pezizomycotina</taxon>
        <taxon>Eurotiomycetes</taxon>
        <taxon>Chaetothyriomycetidae</taxon>
        <taxon>Chaetothyriales</taxon>
        <taxon>Trichomeriaceae</taxon>
        <taxon>Knufia</taxon>
    </lineage>
</organism>
<proteinExistence type="inferred from homology"/>
<keyword evidence="6 8" id="KW-0472">Membrane</keyword>
<evidence type="ECO:0000256" key="6">
    <source>
        <dbReference type="ARBA" id="ARBA00023136"/>
    </source>
</evidence>
<dbReference type="AlphaFoldDB" id="A0AA38XXQ5"/>
<keyword evidence="11" id="KW-1185">Reference proteome</keyword>
<sequence>METPREKNDTNSSKDEITEAEFENQEAYYVPKTQMRNVWYVLMVGMGQIAGGAANGVIATTLAQPTFVSKMSLNGPDALSLMGGTNGAFYAGGFVGVFFAAWSCDTFGRRKCMWITGILNIISCILCAASVNIGMFIAVRFIAGFAACQYVMQTPLYQSEIAPPHLRGLLVGTFGIFNVLGYNIANWSGAGFYHLKNSNIAWRMIFVIVGGLSIIHMVLIYFCPESPRWLVMKNRVTEAEEVIRLIHGDSGDDRFVRLETLQIERQVATEREYNVSYFQMFADKRWRRRTLLCCLIGTVGQSTGVLVINNYGPYFYALLGMTTEQQLYLAGGYVALSMTVAIIGAFGIDKLGRVNLMIWGIAGQVVMLCIETAIVAQYAGTTNRSANIAGIWAFFMYCFVYGISWDCTPYVYVAEIMPSHLRAKGVTLSIGCLYLSVCALITGALYAFGDIGWKYFLVFICAGPVGAGLIWWYAPETNGKTLEEIGGLFGDDLAIPELHATDESHLAHKAAA</sequence>
<evidence type="ECO:0000313" key="11">
    <source>
        <dbReference type="Proteomes" id="UP001172681"/>
    </source>
</evidence>
<dbReference type="GO" id="GO:0016020">
    <property type="term" value="C:membrane"/>
    <property type="evidence" value="ECO:0007669"/>
    <property type="project" value="UniProtKB-SubCell"/>
</dbReference>
<feature type="transmembrane region" description="Helical" evidence="8">
    <location>
        <begin position="356"/>
        <end position="379"/>
    </location>
</feature>
<dbReference type="PANTHER" id="PTHR48022">
    <property type="entry name" value="PLASTIDIC GLUCOSE TRANSPORTER 4"/>
    <property type="match status" value="1"/>
</dbReference>
<dbReference type="PROSITE" id="PS50850">
    <property type="entry name" value="MFS"/>
    <property type="match status" value="1"/>
</dbReference>
<dbReference type="Gene3D" id="1.20.1250.20">
    <property type="entry name" value="MFS general substrate transporter like domains"/>
    <property type="match status" value="1"/>
</dbReference>
<feature type="domain" description="Major facilitator superfamily (MFS) profile" evidence="9">
    <location>
        <begin position="40"/>
        <end position="478"/>
    </location>
</feature>
<feature type="transmembrane region" description="Helical" evidence="8">
    <location>
        <begin position="112"/>
        <end position="131"/>
    </location>
</feature>
<evidence type="ECO:0000256" key="3">
    <source>
        <dbReference type="ARBA" id="ARBA00022448"/>
    </source>
</evidence>
<dbReference type="EMBL" id="JAPDRN010000085">
    <property type="protein sequence ID" value="KAJ9625968.1"/>
    <property type="molecule type" value="Genomic_DNA"/>
</dbReference>
<dbReference type="Pfam" id="PF00083">
    <property type="entry name" value="Sugar_tr"/>
    <property type="match status" value="1"/>
</dbReference>
<comment type="subcellular location">
    <subcellularLocation>
        <location evidence="1">Membrane</location>
        <topology evidence="1">Multi-pass membrane protein</topology>
    </subcellularLocation>
</comment>
<dbReference type="InterPro" id="IPR003663">
    <property type="entry name" value="Sugar/inositol_transpt"/>
</dbReference>
<dbReference type="SUPFAM" id="SSF103473">
    <property type="entry name" value="MFS general substrate transporter"/>
    <property type="match status" value="1"/>
</dbReference>
<comment type="similarity">
    <text evidence="2 7">Belongs to the major facilitator superfamily. Sugar transporter (TC 2.A.1.1) family.</text>
</comment>
<dbReference type="InterPro" id="IPR050360">
    <property type="entry name" value="MFS_Sugar_Transporters"/>
</dbReference>
<feature type="transmembrane region" description="Helical" evidence="8">
    <location>
        <begin position="328"/>
        <end position="349"/>
    </location>
</feature>
<feature type="transmembrane region" description="Helical" evidence="8">
    <location>
        <begin position="38"/>
        <end position="58"/>
    </location>
</feature>
<feature type="transmembrane region" description="Helical" evidence="8">
    <location>
        <begin position="391"/>
        <end position="413"/>
    </location>
</feature>
<evidence type="ECO:0000256" key="4">
    <source>
        <dbReference type="ARBA" id="ARBA00022692"/>
    </source>
</evidence>
<accession>A0AA38XXQ5</accession>
<evidence type="ECO:0000313" key="10">
    <source>
        <dbReference type="EMBL" id="KAJ9625968.1"/>
    </source>
</evidence>
<comment type="caution">
    <text evidence="10">The sequence shown here is derived from an EMBL/GenBank/DDBJ whole genome shotgun (WGS) entry which is preliminary data.</text>
</comment>
<feature type="transmembrane region" description="Helical" evidence="8">
    <location>
        <begin position="425"/>
        <end position="449"/>
    </location>
</feature>
<dbReference type="InterPro" id="IPR005828">
    <property type="entry name" value="MFS_sugar_transport-like"/>
</dbReference>
<keyword evidence="3 7" id="KW-0813">Transport</keyword>
<name>A0AA38XXQ5_9EURO</name>